<reference evidence="3" key="1">
    <citation type="journal article" date="2019" name="Curr. Biol.">
        <title>Genome Sequence of Striga asiatica Provides Insight into the Evolution of Plant Parasitism.</title>
        <authorList>
            <person name="Yoshida S."/>
            <person name="Kim S."/>
            <person name="Wafula E.K."/>
            <person name="Tanskanen J."/>
            <person name="Kim Y.M."/>
            <person name="Honaas L."/>
            <person name="Yang Z."/>
            <person name="Spallek T."/>
            <person name="Conn C.E."/>
            <person name="Ichihashi Y."/>
            <person name="Cheong K."/>
            <person name="Cui S."/>
            <person name="Der J.P."/>
            <person name="Gundlach H."/>
            <person name="Jiao Y."/>
            <person name="Hori C."/>
            <person name="Ishida J.K."/>
            <person name="Kasahara H."/>
            <person name="Kiba T."/>
            <person name="Kim M.S."/>
            <person name="Koo N."/>
            <person name="Laohavisit A."/>
            <person name="Lee Y.H."/>
            <person name="Lumba S."/>
            <person name="McCourt P."/>
            <person name="Mortimer J.C."/>
            <person name="Mutuku J.M."/>
            <person name="Nomura T."/>
            <person name="Sasaki-Sekimoto Y."/>
            <person name="Seto Y."/>
            <person name="Wang Y."/>
            <person name="Wakatake T."/>
            <person name="Sakakibara H."/>
            <person name="Demura T."/>
            <person name="Yamaguchi S."/>
            <person name="Yoneyama K."/>
            <person name="Manabe R.I."/>
            <person name="Nelson D.C."/>
            <person name="Schulman A.H."/>
            <person name="Timko M.P."/>
            <person name="dePamphilis C.W."/>
            <person name="Choi D."/>
            <person name="Shirasu K."/>
        </authorList>
    </citation>
    <scope>NUCLEOTIDE SEQUENCE [LARGE SCALE GENOMIC DNA]</scope>
    <source>
        <strain evidence="3">cv. UVA1</strain>
    </source>
</reference>
<keyword evidence="3" id="KW-1185">Reference proteome</keyword>
<evidence type="ECO:0000256" key="1">
    <source>
        <dbReference type="SAM" id="MobiDB-lite"/>
    </source>
</evidence>
<proteinExistence type="predicted"/>
<evidence type="ECO:0000313" key="2">
    <source>
        <dbReference type="EMBL" id="GER31311.1"/>
    </source>
</evidence>
<feature type="region of interest" description="Disordered" evidence="1">
    <location>
        <begin position="1"/>
        <end position="23"/>
    </location>
</feature>
<feature type="compositionally biased region" description="Polar residues" evidence="1">
    <location>
        <begin position="1"/>
        <end position="10"/>
    </location>
</feature>
<evidence type="ECO:0000313" key="3">
    <source>
        <dbReference type="Proteomes" id="UP000325081"/>
    </source>
</evidence>
<gene>
    <name evidence="2" type="ORF">STAS_07306</name>
</gene>
<feature type="compositionally biased region" description="Polar residues" evidence="1">
    <location>
        <begin position="534"/>
        <end position="544"/>
    </location>
</feature>
<dbReference type="EMBL" id="BKCP01004450">
    <property type="protein sequence ID" value="GER31311.1"/>
    <property type="molecule type" value="Genomic_DNA"/>
</dbReference>
<name>A0A5A7PEZ2_STRAF</name>
<dbReference type="OrthoDB" id="1926238at2759"/>
<dbReference type="PANTHER" id="PTHR31267:SF2">
    <property type="entry name" value="EXPRESSED PROTEIN"/>
    <property type="match status" value="1"/>
</dbReference>
<dbReference type="AlphaFoldDB" id="A0A5A7PEZ2"/>
<organism evidence="2 3">
    <name type="scientific">Striga asiatica</name>
    <name type="common">Asiatic witchweed</name>
    <name type="synonym">Buchnera asiatica</name>
    <dbReference type="NCBI Taxonomy" id="4170"/>
    <lineage>
        <taxon>Eukaryota</taxon>
        <taxon>Viridiplantae</taxon>
        <taxon>Streptophyta</taxon>
        <taxon>Embryophyta</taxon>
        <taxon>Tracheophyta</taxon>
        <taxon>Spermatophyta</taxon>
        <taxon>Magnoliopsida</taxon>
        <taxon>eudicotyledons</taxon>
        <taxon>Gunneridae</taxon>
        <taxon>Pentapetalae</taxon>
        <taxon>asterids</taxon>
        <taxon>lamiids</taxon>
        <taxon>Lamiales</taxon>
        <taxon>Orobanchaceae</taxon>
        <taxon>Buchnereae</taxon>
        <taxon>Striga</taxon>
    </lineage>
</organism>
<dbReference type="PANTHER" id="PTHR31267">
    <property type="entry name" value="DENTIN SIALOPHOSPHOPROTEIN-LIKE PROTEIN"/>
    <property type="match status" value="1"/>
</dbReference>
<accession>A0A5A7PEZ2</accession>
<dbReference type="Proteomes" id="UP000325081">
    <property type="component" value="Unassembled WGS sequence"/>
</dbReference>
<comment type="caution">
    <text evidence="2">The sequence shown here is derived from an EMBL/GenBank/DDBJ whole genome shotgun (WGS) entry which is preliminary data.</text>
</comment>
<protein>
    <submittedName>
        <fullName evidence="2">Dentin sialophospho protein</fullName>
    </submittedName>
</protein>
<feature type="region of interest" description="Disordered" evidence="1">
    <location>
        <begin position="522"/>
        <end position="552"/>
    </location>
</feature>
<sequence length="1119" mass="123664">MNYSKFQNLPKSADQFPQPKQSSYTDVQMLQRQVISKQLEELQRRQHLQELSNINRNQNYADQLSLVKQASGVQYPPAANNTPVLDPSQMFMAGNMQMKQHNGPSGLVLSQTHNLAPQFDLSSYRIHAPRGGENLNGYSYVQGLDNQNQSTFDSSFAGERYNFSSQQIQTRDGLLVSNTEDYLLGQVQTGGSDSVVLSNNYHQQGFTVQKNASSLESAKGDKNAASLDPLEQKILYNTDDFSWESTFGRNNKMSAGGFDKTVEMPSMQSGSWSALMQSAVAETSSSDAGVQEEWSGLSFQNPEPLNEGEKLQSDWVDRNLQNASSPSSKPHDMIQNVDSFSNFHLKQEEGYQPTGGSKLIQGSLAFPNTWPGERMEHSDHGSHQNSKFSCTNDIHSGNTFASHEFRAAFWSQGVTSDHMSGITNYTQVNGMNDRGYSVKAENMDPDAVSNAENVSDSSKSVFELHNMDNASNDQAPAMQLSSKVSTPRNLPYTSPTSLKFGFTLGPTDQQLTQLYSSSSSLPMGISSARPPSNHIASDYNSQHSAPLVRSQRASEFPEYNAAVFHENSEMKISNSSGSEVPILQNQNVGFPPSRWTENQSTIPHECQQLEKENSVLQGSAEITNTTSLNSRAYEQDFVGRHYFELNSPESASLITNSHELGSDQAEVKTEAPSFPAREIGLFRHSLSQNHSPSNQMLSTRINETDGVKNFSPKYASIHNDHTITDARNLLSSALHLKDRAKSDSYTASQLRVLSGKASSMPHNQNYSQEVDMFCQNRPISMNDSSNLAYQSHMNLQTAPSWLKQYKALNNGKILSMRDEAAQNNAAQQMSPGNLQDNSLIMQVDLANTGQWSGLCRSTVATSVASSKLSTTCVLPTFQNLARSMPKKRKFAEFDMIPWHEGVNHGQSSLHDISTAESIWAQASKRKPEEASNAAVNVEELLPVIRAKKRLMSTTQLMQQIFQRTPVIVLCSDASLSSDSVAYVVARLELGDALSLTSQLASDTNNMSPEKLRTSKETKACKFSEIVKAFIGRVENVEATLSRVDKSLSLVDFKVEARELERFSTNNRFAMFHTVRAPPINANNASSSHIATLFNPALQKYVIARALPEILPDGQNCLSL</sequence>